<keyword evidence="4" id="KW-0808">Transferase</keyword>
<dbReference type="GO" id="GO:0005886">
    <property type="term" value="C:plasma membrane"/>
    <property type="evidence" value="ECO:0007669"/>
    <property type="project" value="UniProtKB-SubCell"/>
</dbReference>
<evidence type="ECO:0000256" key="5">
    <source>
        <dbReference type="ARBA" id="ARBA00022692"/>
    </source>
</evidence>
<evidence type="ECO:0000256" key="7">
    <source>
        <dbReference type="ARBA" id="ARBA00023136"/>
    </source>
</evidence>
<protein>
    <recommendedName>
        <fullName evidence="11">Glycosyltransferase RgtA/B/C/D-like domain-containing protein</fullName>
    </recommendedName>
</protein>
<dbReference type="GO" id="GO:0016763">
    <property type="term" value="F:pentosyltransferase activity"/>
    <property type="evidence" value="ECO:0007669"/>
    <property type="project" value="TreeGrafter"/>
</dbReference>
<evidence type="ECO:0000256" key="1">
    <source>
        <dbReference type="ARBA" id="ARBA00004651"/>
    </source>
</evidence>
<dbReference type="GO" id="GO:0009103">
    <property type="term" value="P:lipopolysaccharide biosynthetic process"/>
    <property type="evidence" value="ECO:0007669"/>
    <property type="project" value="UniProtKB-ARBA"/>
</dbReference>
<dbReference type="InterPro" id="IPR050297">
    <property type="entry name" value="LipidA_mod_glycosyltrf_83"/>
</dbReference>
<evidence type="ECO:0000256" key="4">
    <source>
        <dbReference type="ARBA" id="ARBA00022679"/>
    </source>
</evidence>
<evidence type="ECO:0000313" key="9">
    <source>
        <dbReference type="EMBL" id="KKQ77366.1"/>
    </source>
</evidence>
<feature type="transmembrane region" description="Helical" evidence="8">
    <location>
        <begin position="130"/>
        <end position="148"/>
    </location>
</feature>
<dbReference type="PATRIC" id="fig|1618432.3.peg.567"/>
<feature type="transmembrane region" description="Helical" evidence="8">
    <location>
        <begin position="81"/>
        <end position="101"/>
    </location>
</feature>
<reference evidence="9 10" key="1">
    <citation type="journal article" date="2015" name="Nature">
        <title>rRNA introns, odd ribosomes, and small enigmatic genomes across a large radiation of phyla.</title>
        <authorList>
            <person name="Brown C.T."/>
            <person name="Hug L.A."/>
            <person name="Thomas B.C."/>
            <person name="Sharon I."/>
            <person name="Castelle C.J."/>
            <person name="Singh A."/>
            <person name="Wilkins M.J."/>
            <person name="Williams K.H."/>
            <person name="Banfield J.F."/>
        </authorList>
    </citation>
    <scope>NUCLEOTIDE SEQUENCE [LARGE SCALE GENOMIC DNA]</scope>
</reference>
<proteinExistence type="predicted"/>
<organism evidence="9 10">
    <name type="scientific">Candidatus Daviesbacteria bacterium GW2011_GWF2_38_6</name>
    <dbReference type="NCBI Taxonomy" id="1618432"/>
    <lineage>
        <taxon>Bacteria</taxon>
        <taxon>Candidatus Daviesiibacteriota</taxon>
    </lineage>
</organism>
<comment type="subcellular location">
    <subcellularLocation>
        <location evidence="1">Cell membrane</location>
        <topology evidence="1">Multi-pass membrane protein</topology>
    </subcellularLocation>
</comment>
<dbReference type="PANTHER" id="PTHR33908">
    <property type="entry name" value="MANNOSYLTRANSFERASE YKCB-RELATED"/>
    <property type="match status" value="1"/>
</dbReference>
<feature type="transmembrane region" description="Helical" evidence="8">
    <location>
        <begin position="196"/>
        <end position="215"/>
    </location>
</feature>
<dbReference type="AlphaFoldDB" id="A0A0G0NJT7"/>
<keyword evidence="2" id="KW-1003">Cell membrane</keyword>
<evidence type="ECO:0000256" key="3">
    <source>
        <dbReference type="ARBA" id="ARBA00022676"/>
    </source>
</evidence>
<dbReference type="PANTHER" id="PTHR33908:SF11">
    <property type="entry name" value="MEMBRANE PROTEIN"/>
    <property type="match status" value="1"/>
</dbReference>
<keyword evidence="6 8" id="KW-1133">Transmembrane helix</keyword>
<evidence type="ECO:0008006" key="11">
    <source>
        <dbReference type="Google" id="ProtNLM"/>
    </source>
</evidence>
<feature type="transmembrane region" description="Helical" evidence="8">
    <location>
        <begin position="311"/>
        <end position="329"/>
    </location>
</feature>
<dbReference type="EMBL" id="LBVC01000041">
    <property type="protein sequence ID" value="KKQ77366.1"/>
    <property type="molecule type" value="Genomic_DNA"/>
</dbReference>
<feature type="transmembrane region" description="Helical" evidence="8">
    <location>
        <begin position="288"/>
        <end position="305"/>
    </location>
</feature>
<name>A0A0G0NJT7_9BACT</name>
<evidence type="ECO:0000256" key="2">
    <source>
        <dbReference type="ARBA" id="ARBA00022475"/>
    </source>
</evidence>
<keyword evidence="5 8" id="KW-0812">Transmembrane</keyword>
<sequence length="493" mass="55648">MLKWILVILVLAFALRIIYIPQGAVSFHYDMARDGFAALQIWNGDLKIQGPPTSTPGLYHGPLYYYLLAPFYGFGGGDPRVASLMLSFLNSLVVIPVMLLAKDLFKSFKLSVLAGLFFAVSFEATQYAPWLSNPAPAVLTVTLFFYFLRMWQKGKTLGLYLAVLAAILSVQFQFFLIYLLLLIPFFGYLFRIKSGFKQKIISILIALFGLSPFLIASLKFQTLQNFATGFLSIAPAGQIDFRPQFGELLLNYLNRFAEVFTYNFFPTNVFLGGLLVFLSLILLKNKLIFFYLFFNLPIFIFGGHSNTYVNIGLTVAAILAVLNLIQIIAKQSKFLVVLLIFLIIISNLYAVFKNGPLGQIILVIPNDMVLKNQLKLIDETYQKAAGQPFSINTLTVPLWTNTTWSYLYSWYGQKKYGYVPKFLGHNQIGLLGANALEKIGEPQDITFFILEPHVGIPDDIYNLEIGAEDSKSKLISETKYGDLRLQFRKPKNE</sequence>
<evidence type="ECO:0000256" key="6">
    <source>
        <dbReference type="ARBA" id="ARBA00022989"/>
    </source>
</evidence>
<gene>
    <name evidence="9" type="ORF">US99_C0041G0006</name>
</gene>
<feature type="transmembrane region" description="Helical" evidence="8">
    <location>
        <begin position="160"/>
        <end position="190"/>
    </location>
</feature>
<evidence type="ECO:0000256" key="8">
    <source>
        <dbReference type="SAM" id="Phobius"/>
    </source>
</evidence>
<accession>A0A0G0NJT7</accession>
<dbReference type="Proteomes" id="UP000034324">
    <property type="component" value="Unassembled WGS sequence"/>
</dbReference>
<keyword evidence="7 8" id="KW-0472">Membrane</keyword>
<evidence type="ECO:0000313" key="10">
    <source>
        <dbReference type="Proteomes" id="UP000034324"/>
    </source>
</evidence>
<keyword evidence="3" id="KW-0328">Glycosyltransferase</keyword>
<feature type="transmembrane region" description="Helical" evidence="8">
    <location>
        <begin position="334"/>
        <end position="352"/>
    </location>
</feature>
<comment type="caution">
    <text evidence="9">The sequence shown here is derived from an EMBL/GenBank/DDBJ whole genome shotgun (WGS) entry which is preliminary data.</text>
</comment>
<feature type="transmembrane region" description="Helical" evidence="8">
    <location>
        <begin position="259"/>
        <end position="281"/>
    </location>
</feature>